<dbReference type="Proteomes" id="UP000039865">
    <property type="component" value="Unassembled WGS sequence"/>
</dbReference>
<dbReference type="InterPro" id="IPR050587">
    <property type="entry name" value="GNT1/Glycosyltrans_8"/>
</dbReference>
<dbReference type="Gene3D" id="3.90.550.10">
    <property type="entry name" value="Spore Coat Polysaccharide Biosynthesis Protein SpsA, Chain A"/>
    <property type="match status" value="1"/>
</dbReference>
<dbReference type="InterPro" id="IPR029044">
    <property type="entry name" value="Nucleotide-diphossugar_trans"/>
</dbReference>
<reference evidence="1 2" key="1">
    <citation type="submission" date="2014-06" db="EMBL/GenBank/DDBJ databases">
        <authorList>
            <person name="Swart Estienne"/>
        </authorList>
    </citation>
    <scope>NUCLEOTIDE SEQUENCE [LARGE SCALE GENOMIC DNA]</scope>
    <source>
        <strain evidence="1 2">130c</strain>
    </source>
</reference>
<evidence type="ECO:0000313" key="1">
    <source>
        <dbReference type="EMBL" id="CDW86810.1"/>
    </source>
</evidence>
<dbReference type="OMA" id="WMTHAVA"/>
<protein>
    <submittedName>
        <fullName evidence="1">Family gt8</fullName>
    </submittedName>
</protein>
<dbReference type="InParanoid" id="A0A078AWH1"/>
<proteinExistence type="predicted"/>
<dbReference type="AlphaFoldDB" id="A0A078AWH1"/>
<dbReference type="EMBL" id="CCKQ01014997">
    <property type="protein sequence ID" value="CDW86810.1"/>
    <property type="molecule type" value="Genomic_DNA"/>
</dbReference>
<sequence length="156" mass="18191">MHLGLIFYIDADCLIMQNPENIFLRDTKFAAAPDVFPPDKFNAGEPSMKIFTDLISKIQILSTYDGGDTGFLNAYFPNWFESDSESRLPYGYNAQRTLYWFTIKRTDGYWKEVENTKDGIIIIHYSSSPKPWSSQQKGDLELEWFKYYMESMSSLK</sequence>
<dbReference type="SUPFAM" id="SSF53448">
    <property type="entry name" value="Nucleotide-diphospho-sugar transferases"/>
    <property type="match status" value="1"/>
</dbReference>
<name>A0A078AWH1_STYLE</name>
<evidence type="ECO:0000313" key="2">
    <source>
        <dbReference type="Proteomes" id="UP000039865"/>
    </source>
</evidence>
<keyword evidence="2" id="KW-1185">Reference proteome</keyword>
<dbReference type="OrthoDB" id="2014201at2759"/>
<dbReference type="PANTHER" id="PTHR11183">
    <property type="entry name" value="GLYCOGENIN SUBFAMILY MEMBER"/>
    <property type="match status" value="1"/>
</dbReference>
<gene>
    <name evidence="1" type="primary">Contig13199.g14085</name>
    <name evidence="1" type="ORF">STYLEM_15909</name>
</gene>
<accession>A0A078AWH1</accession>
<organism evidence="1 2">
    <name type="scientific">Stylonychia lemnae</name>
    <name type="common">Ciliate</name>
    <dbReference type="NCBI Taxonomy" id="5949"/>
    <lineage>
        <taxon>Eukaryota</taxon>
        <taxon>Sar</taxon>
        <taxon>Alveolata</taxon>
        <taxon>Ciliophora</taxon>
        <taxon>Intramacronucleata</taxon>
        <taxon>Spirotrichea</taxon>
        <taxon>Stichotrichia</taxon>
        <taxon>Sporadotrichida</taxon>
        <taxon>Oxytrichidae</taxon>
        <taxon>Stylonychinae</taxon>
        <taxon>Stylonychia</taxon>
    </lineage>
</organism>